<name>A0AAJ7J388_9HYME</name>
<reference evidence="4" key="1">
    <citation type="submission" date="2025-08" db="UniProtKB">
        <authorList>
            <consortium name="RefSeq"/>
        </authorList>
    </citation>
    <scope>IDENTIFICATION</scope>
    <source>
        <tissue evidence="4">Whole body</tissue>
    </source>
</reference>
<dbReference type="GO" id="GO:0007165">
    <property type="term" value="P:signal transduction"/>
    <property type="evidence" value="ECO:0007669"/>
    <property type="project" value="InterPro"/>
</dbReference>
<dbReference type="InterPro" id="IPR000488">
    <property type="entry name" value="Death_dom"/>
</dbReference>
<dbReference type="InterPro" id="IPR011029">
    <property type="entry name" value="DEATH-like_dom_sf"/>
</dbReference>
<dbReference type="CTD" id="44339"/>
<dbReference type="CDD" id="cd01670">
    <property type="entry name" value="Death"/>
    <property type="match status" value="1"/>
</dbReference>
<dbReference type="KEGG" id="ccal:108626753"/>
<accession>A0AAJ7J388</accession>
<keyword evidence="3" id="KW-1185">Reference proteome</keyword>
<evidence type="ECO:0000313" key="3">
    <source>
        <dbReference type="Proteomes" id="UP000694925"/>
    </source>
</evidence>
<feature type="compositionally biased region" description="Polar residues" evidence="1">
    <location>
        <begin position="69"/>
        <end position="91"/>
    </location>
</feature>
<dbReference type="GeneID" id="108626753"/>
<dbReference type="RefSeq" id="XP_017883091.1">
    <property type="nucleotide sequence ID" value="XM_018027602.2"/>
</dbReference>
<sequence length="263" mass="29900">MPLLRNLSRRFNLLTTDAKPDPPRVPPEGYTHNLEPNANGESKNKSQEDQTILASEQRNSFENDAVPINKSQSSTSTTEDLNDAKSSQNDAKGQKRPNVKTKSKQNCTCRTRTVNYNIINSNDVNIGSKTSYICNVNQLAKNNADTSEEPCSKTKFRQMPMEVECLSVSTDRVTLDDIFVVKTYIGHGWRDVARKLSYSDGQIEQFEENYRFRGISEVIYQIFLDWIQANTKDAEIGKLINILWACKEYDCAERLISARNKSI</sequence>
<organism evidence="3 4">
    <name type="scientific">Ceratina calcarata</name>
    <dbReference type="NCBI Taxonomy" id="156304"/>
    <lineage>
        <taxon>Eukaryota</taxon>
        <taxon>Metazoa</taxon>
        <taxon>Ecdysozoa</taxon>
        <taxon>Arthropoda</taxon>
        <taxon>Hexapoda</taxon>
        <taxon>Insecta</taxon>
        <taxon>Pterygota</taxon>
        <taxon>Neoptera</taxon>
        <taxon>Endopterygota</taxon>
        <taxon>Hymenoptera</taxon>
        <taxon>Apocrita</taxon>
        <taxon>Aculeata</taxon>
        <taxon>Apoidea</taxon>
        <taxon>Anthophila</taxon>
        <taxon>Apidae</taxon>
        <taxon>Ceratina</taxon>
        <taxon>Zadontomerus</taxon>
    </lineage>
</organism>
<dbReference type="SUPFAM" id="SSF47986">
    <property type="entry name" value="DEATH domain"/>
    <property type="match status" value="1"/>
</dbReference>
<evidence type="ECO:0000256" key="1">
    <source>
        <dbReference type="SAM" id="MobiDB-lite"/>
    </source>
</evidence>
<proteinExistence type="predicted"/>
<evidence type="ECO:0000313" key="4">
    <source>
        <dbReference type="RefSeq" id="XP_017883091.1"/>
    </source>
</evidence>
<feature type="compositionally biased region" description="Polar residues" evidence="1">
    <location>
        <begin position="49"/>
        <end position="62"/>
    </location>
</feature>
<evidence type="ECO:0000259" key="2">
    <source>
        <dbReference type="PROSITE" id="PS50017"/>
    </source>
</evidence>
<dbReference type="AlphaFoldDB" id="A0AAJ7J388"/>
<feature type="domain" description="Death" evidence="2">
    <location>
        <begin position="180"/>
        <end position="259"/>
    </location>
</feature>
<gene>
    <name evidence="4" type="primary">LOC108626753</name>
</gene>
<dbReference type="PROSITE" id="PS50017">
    <property type="entry name" value="DEATH_DOMAIN"/>
    <property type="match status" value="1"/>
</dbReference>
<feature type="compositionally biased region" description="Basic residues" evidence="1">
    <location>
        <begin position="94"/>
        <end position="103"/>
    </location>
</feature>
<feature type="region of interest" description="Disordered" evidence="1">
    <location>
        <begin position="13"/>
        <end position="106"/>
    </location>
</feature>
<dbReference type="Pfam" id="PF00531">
    <property type="entry name" value="Death"/>
    <property type="match status" value="1"/>
</dbReference>
<dbReference type="Gene3D" id="1.10.533.10">
    <property type="entry name" value="Death Domain, Fas"/>
    <property type="match status" value="1"/>
</dbReference>
<dbReference type="Proteomes" id="UP000694925">
    <property type="component" value="Unplaced"/>
</dbReference>
<protein>
    <submittedName>
        <fullName evidence="4">Uncharacterized protein LOC108626753</fullName>
    </submittedName>
</protein>